<dbReference type="PROSITE" id="PS51257">
    <property type="entry name" value="PROKAR_LIPOPROTEIN"/>
    <property type="match status" value="1"/>
</dbReference>
<dbReference type="RefSeq" id="WP_008029518.1">
    <property type="nucleotide sequence ID" value="NZ_ACYY01000007.1"/>
</dbReference>
<feature type="region of interest" description="Disordered" evidence="1">
    <location>
        <begin position="311"/>
        <end position="342"/>
    </location>
</feature>
<keyword evidence="3" id="KW-1185">Reference proteome</keyword>
<feature type="compositionally biased region" description="Acidic residues" evidence="1">
    <location>
        <begin position="329"/>
        <end position="342"/>
    </location>
</feature>
<protein>
    <submittedName>
        <fullName evidence="2">Putative CheA signal transduction histidine kinase</fullName>
    </submittedName>
</protein>
<reference evidence="2 3" key="1">
    <citation type="submission" date="2009-08" db="EMBL/GenBank/DDBJ databases">
        <title>The draft genome of Rhodobacter sp. SW2.</title>
        <authorList>
            <consortium name="US DOE Joint Genome Institute (JGI-PGF)"/>
            <person name="Lucas S."/>
            <person name="Copeland A."/>
            <person name="Lapidus A."/>
            <person name="Glavina del Rio T."/>
            <person name="Tice H."/>
            <person name="Bruce D."/>
            <person name="Goodwin L."/>
            <person name="Pitluck S."/>
            <person name="Larimer F."/>
            <person name="Land M.L."/>
            <person name="Hauser L."/>
            <person name="Emerson D."/>
        </authorList>
    </citation>
    <scope>NUCLEOTIDE SEQUENCE [LARGE SCALE GENOMIC DNA]</scope>
    <source>
        <strain evidence="2 3">SW2</strain>
    </source>
</reference>
<organism evidence="2 3">
    <name type="scientific">Rhodobacter ferrooxidans</name>
    <dbReference type="NCBI Taxonomy" id="371731"/>
    <lineage>
        <taxon>Bacteria</taxon>
        <taxon>Pseudomonadati</taxon>
        <taxon>Pseudomonadota</taxon>
        <taxon>Alphaproteobacteria</taxon>
        <taxon>Rhodobacterales</taxon>
        <taxon>Rhodobacter group</taxon>
        <taxon>Rhodobacter</taxon>
    </lineage>
</organism>
<dbReference type="eggNOG" id="ENOG502Z8NH">
    <property type="taxonomic scope" value="Bacteria"/>
</dbReference>
<dbReference type="STRING" id="371731.Rsw2DRAFT_1443"/>
<comment type="caution">
    <text evidence="2">The sequence shown here is derived from an EMBL/GenBank/DDBJ whole genome shotgun (WGS) entry which is preliminary data.</text>
</comment>
<dbReference type="GO" id="GO:0016301">
    <property type="term" value="F:kinase activity"/>
    <property type="evidence" value="ECO:0007669"/>
    <property type="project" value="UniProtKB-KW"/>
</dbReference>
<evidence type="ECO:0000256" key="1">
    <source>
        <dbReference type="SAM" id="MobiDB-lite"/>
    </source>
</evidence>
<keyword evidence="2" id="KW-0808">Transferase</keyword>
<gene>
    <name evidence="2" type="ORF">Rsw2DRAFT_1443</name>
</gene>
<proteinExistence type="predicted"/>
<dbReference type="EMBL" id="ACYY01000007">
    <property type="protein sequence ID" value="EEW25674.1"/>
    <property type="molecule type" value="Genomic_DNA"/>
</dbReference>
<evidence type="ECO:0000313" key="3">
    <source>
        <dbReference type="Proteomes" id="UP000010121"/>
    </source>
</evidence>
<name>C8S065_9RHOB</name>
<accession>C8S065</accession>
<sequence length="786" mass="82318">MIGASKILTVSYGTFSCTLEGFDDPFNTMKAIAEYFRDLAAEDRYFGAEPPTPDAAMLHKIAEREIHRRVEAKIQDNGVILRAGDDLAPEAPPVPRAGLGVQPGLAAPQTPVFEAPPTQTALPPIMPAPTLADPQPTATETAIADSVAAKLLRIRNAVAQATPAAVAAPETDYSEDQHAADIAEPADFADGGFALDDLKATPVALPEEDAAQLQDMLAADEALPEEFAAEVPAEVEALAEADPEVAEALPALADLPAEAAPMAVEVEAAPTAADDDAALLASLGVLMAPAQTSGDALAEAEAPAEFAGDLADADWPEDDMPEGNWPDESWTDADRDDLDADDLDADDLDAEAYAPDDLGPDLPDLNPENGIDHSADLVVAQDVTTVDLAADLLPGEDALAAETAPVEAMDEAIAAEDMEDLAALDAGPAEAAVPAAPVEDAKPEISEKAQRARARVIKIRRAEPAARVAEAAAPAQHPAPEAAADAATLSAEAEADLQRELAELERDLAPVVPARPVLPARPVSPVRPVRPAAPADQLDETASDAAVNRLIAQTNTEMAGPENRRRLSAIAHLKAAVIATIADRRAGGAPAQSEDARMDPYRSDLGRLVRPAATAVTGERPAPLVLVSEQRIDRKPEALAAPQAANDAGIAPVRPRRVSAGSNLALQQEMIDDDLTEEDAEAEANIFTDTKGFAEFAERLGAQGLPALLEAAAAYTACVQGRPHFSRPHLIRQISAVDPDASYSREDSLRGFGILLRSGKITKIKRGQFALAESSHYLAEARKLLG</sequence>
<evidence type="ECO:0000313" key="2">
    <source>
        <dbReference type="EMBL" id="EEW25674.1"/>
    </source>
</evidence>
<dbReference type="AlphaFoldDB" id="C8S065"/>
<dbReference type="Proteomes" id="UP000010121">
    <property type="component" value="Unassembled WGS sequence"/>
</dbReference>
<feature type="compositionally biased region" description="Acidic residues" evidence="1">
    <location>
        <begin position="311"/>
        <end position="321"/>
    </location>
</feature>
<keyword evidence="2" id="KW-0418">Kinase</keyword>